<dbReference type="InterPro" id="IPR013120">
    <property type="entry name" value="FAR_NAD-bd"/>
</dbReference>
<dbReference type="EMBL" id="JAJVDC020000270">
    <property type="protein sequence ID" value="KAL1616303.1"/>
    <property type="molecule type" value="Genomic_DNA"/>
</dbReference>
<name>A0ABR3SBL5_9PEZI</name>
<dbReference type="Pfam" id="PF00668">
    <property type="entry name" value="Condensation"/>
    <property type="match status" value="1"/>
</dbReference>
<dbReference type="PROSITE" id="PS52019">
    <property type="entry name" value="PKS_MFAS_DH"/>
    <property type="match status" value="1"/>
</dbReference>
<feature type="active site" description="Proton acceptor; for dehydratase activity" evidence="7">
    <location>
        <position position="964"/>
    </location>
</feature>
<dbReference type="SMART" id="SM00826">
    <property type="entry name" value="PKS_DH"/>
    <property type="match status" value="1"/>
</dbReference>
<keyword evidence="6" id="KW-0511">Multifunctional enzyme</keyword>
<dbReference type="Pfam" id="PF14765">
    <property type="entry name" value="PS-DH"/>
    <property type="match status" value="1"/>
</dbReference>
<dbReference type="PANTHER" id="PTHR43775">
    <property type="entry name" value="FATTY ACID SYNTHASE"/>
    <property type="match status" value="1"/>
</dbReference>
<dbReference type="InterPro" id="IPR013968">
    <property type="entry name" value="PKS_KR"/>
</dbReference>
<dbReference type="Gene3D" id="3.40.47.10">
    <property type="match status" value="1"/>
</dbReference>
<dbReference type="Pfam" id="PF02801">
    <property type="entry name" value="Ketoacyl-synt_C"/>
    <property type="match status" value="1"/>
</dbReference>
<dbReference type="SUPFAM" id="SSF53901">
    <property type="entry name" value="Thiolase-like"/>
    <property type="match status" value="1"/>
</dbReference>
<evidence type="ECO:0000256" key="8">
    <source>
        <dbReference type="SAM" id="MobiDB-lite"/>
    </source>
</evidence>
<evidence type="ECO:0000256" key="6">
    <source>
        <dbReference type="ARBA" id="ARBA00023268"/>
    </source>
</evidence>
<dbReference type="InterPro" id="IPR045851">
    <property type="entry name" value="AMP-bd_C_sf"/>
</dbReference>
<keyword evidence="3" id="KW-0436">Ligase</keyword>
<keyword evidence="5" id="KW-0677">Repeat</keyword>
<dbReference type="InterPro" id="IPR020841">
    <property type="entry name" value="PKS_Beta-ketoAc_synthase_dom"/>
</dbReference>
<dbReference type="Pfam" id="PF00698">
    <property type="entry name" value="Acyl_transf_1"/>
    <property type="match status" value="1"/>
</dbReference>
<dbReference type="Gene3D" id="3.30.559.30">
    <property type="entry name" value="Nonribosomal peptide synthetase, condensation domain"/>
    <property type="match status" value="1"/>
</dbReference>
<dbReference type="InterPro" id="IPR036291">
    <property type="entry name" value="NAD(P)-bd_dom_sf"/>
</dbReference>
<dbReference type="InterPro" id="IPR020807">
    <property type="entry name" value="PKS_DH"/>
</dbReference>
<dbReference type="SMART" id="SM00822">
    <property type="entry name" value="PKS_KR"/>
    <property type="match status" value="1"/>
</dbReference>
<keyword evidence="13" id="KW-1185">Reference proteome</keyword>
<dbReference type="InterPro" id="IPR009081">
    <property type="entry name" value="PP-bd_ACP"/>
</dbReference>
<dbReference type="PROSITE" id="PS50075">
    <property type="entry name" value="CARRIER"/>
    <property type="match status" value="2"/>
</dbReference>
<evidence type="ECO:0000259" key="11">
    <source>
        <dbReference type="PROSITE" id="PS52019"/>
    </source>
</evidence>
<evidence type="ECO:0000256" key="1">
    <source>
        <dbReference type="ARBA" id="ARBA00022450"/>
    </source>
</evidence>
<feature type="region of interest" description="C-terminal hotdog fold" evidence="7">
    <location>
        <begin position="1082"/>
        <end position="1235"/>
    </location>
</feature>
<proteinExistence type="predicted"/>
<gene>
    <name evidence="12" type="ORF">SLS56_011467</name>
</gene>
<dbReference type="InterPro" id="IPR016035">
    <property type="entry name" value="Acyl_Trfase/lysoPLipase"/>
</dbReference>
<dbReference type="InterPro" id="IPR020806">
    <property type="entry name" value="PKS_PP-bd"/>
</dbReference>
<sequence length="3794" mass="409889">MSAEPIAIVGSGCRFPGAATSPSKLWELLREPRDLTKKIPTERFDPDGFYHPDGTHHGTTNVRHAYLLEEDHRHFDTQFFQTKPMEANSIDPQQRLLLETVYEAVEGAGLKLYDMQGTDTAVYVGVMGGDYNDLILKDLDSIPTYLSTGTARSILSNRISYFFDWHGPSMTIDTACSSSLVAVHQAVQALQSGNSRVAVAAGANLILGPENFIAESKLKMLSPNGRSRMWDVDADGYARGDGFAAVILKKLSDALKDGDDIECIIRGSGVNQDGRTKGITMPSSTSQAALIRQVYANSGLDVRRPSDRCQYFEAHGTGTPAGDPIEAAAISSTFFEGDAKASEGNDTLFVGSIKTVIGHTEGTAGLAGLLKASLAIKHGLIPPNLHLNRLNPSVEPFYKHLEIPTTLAPWPAVPEGTPRRASINSFGFGGTNAHVIIESYLPAPEKDATEVNEALLAPFNFSAPSEGALRRSIVAYLDYIKAAQGETKLRDLAYTLACRRSAFAFKTSVGAVSVDSLAANLTAKLEDSESIGVQSATNQSQILGVFTGQGAQWAGMGRDLILSSQLVSNTIDRLEGYLGELPPADRPTWSLRAELLADAASSRLGEATLAQPLCTVVQIVLVDLLRIAKVKLAGVVGHSSGEIAAAYAAGYLSDRDALYISYYRGLHTRLAKGIHGEAGAMMAVGTTAEDAQQLCSFPEFQGRLSVAAVNSGTSVTLSGNADAIDEAKLIFQDEEKFARILKVDKAYHSNHMNACTDSYISSLANAKIEVQRQPNSGTSWFSSVYGALLPEDHASLEDVYWNTNMVSPVQFSQAISSAVAGKHFDIAIEIGPHPALQGPALQSIQEAGVEPIPYVGTLQRGKNGLETVASAFGFIWNHLGEGAVNFEALLALGSHRPTILKDLPQYPWEHDRIFWHESQLSKAFRTSSTPSHELLGARLPDGTAQELRWRNLLSLKEVPWLQGHQLQGAAVFPAAGYVAMALEAATHLTRSGTLKTVEVQDLVIARPITFDDEATGVETLFTLTDVHESVETAISSANFKCFTVPNKDSAAMVLTASGTLRLDLGEPSSSALPPRNSAPPNLVEVDTQRFYSSLAELGYGYTGPFRGLSAMKRKLGAGTGLVSNPASTDPEKPLLIHPAMLDSAFQAVFLAYCWPGDGALWSLHVPTHIARIRVNAELARSSFAQPGEFPFDCILSPSPTSPIYGDVDIYPQSGGHAIVQVEGMSAVPVSAATPADDRKVFEDIVWGLASPDAESISDTRWDARLASLAAQVTFRYPHLRIIETANTGEGATQTILEKIGDAFDSYTIALPSENSLEAATGNVNDERVTFKTLDIETDVADQGFIAESYGMLIASGLSHETEKFEAALRNARLLLKPGGYILMLQPLHSQRSSSEETLFLSMAQCNSILRKAGFSGIDTVNQADGLSVLASQAVDDRILALRKPLLSTSTVASQEAFIIGGASLTTMRLVNDLEGLLQDRFSRVTAIDGVDSPDVDAIPSGAVVLSLTDLDEPTFAGLTTSKLEGLKSLFDKAQTVLWVTRGCLADDPHANMIVGFGRTLLLETSHLRLQFFDIDPSLTVTANTFAEALLRLQATEEWSGSDLVWTTEPELALTKDGLTIPRVIPSQARNDRYNSHRREITKEVDVKLSTIEIESRESSSYTLLERFDPKFAQASYSASNIDVVVSYSCLSSLKIEAVGYLFLVLGRIASSGAAVLALSETQASLVNVPEKWCVQCDVPAGKEASFLSSVAGYFSTLPLLASVWAHESVLVHEPQPALAAALHKLAAERSASVYFLTTTKIPSEEHTSWRTVHPSSSRRVIKSILPQNISVFVTTSTGSESSDFQSRVASSLPEFHRRVDYSALWSRSSVIAADSPVDVDIREQLDSAAAFADLSFADGVVVGLNDLANVPSGTNLAVVDWTAASKVTATLEPVDSKPLFAKDKTYFLVGLAGDLGQSLTKWMIDHGARYIVLTSRNPRIDKQWLASFEGTGAVVKICPNDITNKSALQQLYKEISETLPPIAGVANGAMVLEDTPVADMTLEKMQKVLRPKVEGSMYLDELFGGADLDFFVFFSSVASVVGNRGQSSYSAANAFMCSLAAQRRKRGLAASVIDIGAIVGTGYLTREVSQSVQDYLRKAGYMWMSETEFLQVFAEGVLASRPASGSGHEVASGLRMVKGEDRDAVWYSNPKFQHCVLGREEGGAVEAGAKQGLSVKAELADAAGPEEVHRIVTDAFTKKIQTTLLLSADNFILDQTADDLGIDSLVAVTIRSWFSKELGVDMPVMKILGGATVGSILDYAVERLPAELLPSGQQTPEPAQAAEETIGADQPSASPTHAASSASSETELSEPASWSSLDSKDEARAPSKAVPMSFGQSRFWFLESLLEDKTTSNVTCLVRLRGPLRVADLERAVKAVGDRHEGLRTSFFDKDGQPMQGILEKSSLRLETKAITSDAEVSAEFRKLEQHVFDLKSGDTMRIVLLSRSPTSHHLIVAYHHINMDGVSFMVLLTDIAKAYSGGALSAPAFQYPQFSEQQRKSFDRGEWKDQIAYWKREYANIPAPLPILPLSTVTTRKPMDRYDFHKAEVRMDAALRKRVQNTCRKQKITAFHFYVAVFQALLVRLAGVDDLSIGIADAGRVDDEAFGSIGNYLNLLPLHLKPSAARSFEQVLRETKSKVYEALANSSVPVDVLFKELGVARSPLHSPLFQAFVDYRSVQETQKFGNCEIEGEEYSIGRTGYDIALDVIDNTAGDSSLSIMVQKALYTEHDAGLLLRSFLALVDAFSADVSLQLQTPPLFEKVEIEKGLRLGRGELLSNTCSCSQRSDTKPGPEFQNRWESLPHAVDAIAREHPSRTALRDGLGNTLSYNAMMSRVHSIAEALLETGVTADSGARVAVFQVPSVDWICSMLAIMRIGAAYVPLDLRSGLPRLAAVVNECQPRAIVVHADTIDDVSALGTGDMPVLDISLLSQRADAEVQNYASADSAGIILYTSGSTGTPKGIALSHHALQNQMEGCISRWGFDAEVVLQQSAYSFDLSVFQIYLALLTGGTSVSVPKVARGDAVAIAKIITDEGVTATCGVPSEYITWLRYGDSDLLRGSNYRMMVSGGEPFSTNLASELRALGKSDLRAMNLYGPAEATISATTIEVDYNQGEALERPAPAGYTVPNYSIYILDENLDPVPAGVPGQIVIAGSISSGYVNNDALDKERFVPDPFAPPQWKAKGWDRMHLSGDKGRLRPSDGALVFEGRIAGDTQIKLRGIRIELQDVESVIIDTAKGAIATAIASVRGNPAFLVAHVMFSPGHLLSKDEQPEFLERLVLSLPLPQYMRPTIIAPLHAMPLTVSGKIDRRAVGQLSLQDVQRKERRTSELSPTETKLKEIWESVATSDLASLHDIDADSDFFNVGGNSLLLMGLQSKIRETFGTTLSLLELFEASSLARMAARINNSKGDNILPLIDWESETRFDIDPDVVSTRAGPAASKHKVIVLTGATGFLGKHILQQLLEDDEVLRVHCIALRNPSQLAHLRSDRIHLHEGNLTLPRLGLTASAATQIFSEATDIIHNAADVSFMKTYHSLKPSNVDSTKNLLHLLLTTPGAPASFHYISTAGIGQLSPAPTFHPTTASASTPPPDGSNGYAATKWASERVLERAAPRFPGLRVVVHRPSSITGSGAPALDVVQNLLGAARRLRALPALERVWRGWVDLVAVERVAAGVVVLVRGGGEGGAATRYVHHSGDYEVPVEGLKAFLEGDEGVRFEVLERAEWVERARGVGINEMVAAYMEAQSGDRPLLTPRIAKG</sequence>
<dbReference type="SMART" id="SM00825">
    <property type="entry name" value="PKS_KS"/>
    <property type="match status" value="1"/>
</dbReference>
<dbReference type="InterPro" id="IPR032821">
    <property type="entry name" value="PKS_assoc"/>
</dbReference>
<dbReference type="InterPro" id="IPR023213">
    <property type="entry name" value="CAT-like_dom_sf"/>
</dbReference>
<feature type="region of interest" description="N-terminal hotdog fold" evidence="7">
    <location>
        <begin position="932"/>
        <end position="1067"/>
    </location>
</feature>
<dbReference type="InterPro" id="IPR029063">
    <property type="entry name" value="SAM-dependent_MTases_sf"/>
</dbReference>
<keyword evidence="2" id="KW-0597">Phosphoprotein</keyword>
<dbReference type="PROSITE" id="PS00012">
    <property type="entry name" value="PHOSPHOPANTETHEINE"/>
    <property type="match status" value="1"/>
</dbReference>
<dbReference type="SUPFAM" id="SSF56801">
    <property type="entry name" value="Acetyl-CoA synthetase-like"/>
    <property type="match status" value="1"/>
</dbReference>
<keyword evidence="1" id="KW-0596">Phosphopantetheine</keyword>
<evidence type="ECO:0000256" key="2">
    <source>
        <dbReference type="ARBA" id="ARBA00022553"/>
    </source>
</evidence>
<dbReference type="Gene3D" id="3.10.129.110">
    <property type="entry name" value="Polyketide synthase dehydratase"/>
    <property type="match status" value="1"/>
</dbReference>
<dbReference type="Gene3D" id="3.30.70.3290">
    <property type="match status" value="1"/>
</dbReference>
<dbReference type="InterPro" id="IPR042104">
    <property type="entry name" value="PKS_dehydratase_sf"/>
</dbReference>
<dbReference type="InterPro" id="IPR016036">
    <property type="entry name" value="Malonyl_transacylase_ACP-bd"/>
</dbReference>
<dbReference type="InterPro" id="IPR049551">
    <property type="entry name" value="PKS_DH_C"/>
</dbReference>
<dbReference type="Gene3D" id="3.40.366.10">
    <property type="entry name" value="Malonyl-Coenzyme A Acyl Carrier Protein, domain 2"/>
    <property type="match status" value="1"/>
</dbReference>
<keyword evidence="4" id="KW-0808">Transferase</keyword>
<dbReference type="InterPro" id="IPR016039">
    <property type="entry name" value="Thiolase-like"/>
</dbReference>
<dbReference type="InterPro" id="IPR042099">
    <property type="entry name" value="ANL_N_sf"/>
</dbReference>
<dbReference type="SUPFAM" id="SSF55048">
    <property type="entry name" value="Probable ACP-binding domain of malonyl-CoA ACP transacylase"/>
    <property type="match status" value="1"/>
</dbReference>
<dbReference type="Pfam" id="PF07993">
    <property type="entry name" value="NAD_binding_4"/>
    <property type="match status" value="1"/>
</dbReference>
<dbReference type="InterPro" id="IPR014043">
    <property type="entry name" value="Acyl_transferase_dom"/>
</dbReference>
<dbReference type="CDD" id="cd19532">
    <property type="entry name" value="C_PKS-NRPS"/>
    <property type="match status" value="1"/>
</dbReference>
<dbReference type="Pfam" id="PF00109">
    <property type="entry name" value="ketoacyl-synt"/>
    <property type="match status" value="1"/>
</dbReference>
<dbReference type="SMART" id="SM00827">
    <property type="entry name" value="PKS_AT"/>
    <property type="match status" value="1"/>
</dbReference>
<evidence type="ECO:0000313" key="13">
    <source>
        <dbReference type="Proteomes" id="UP001521116"/>
    </source>
</evidence>
<dbReference type="InterPro" id="IPR001242">
    <property type="entry name" value="Condensation_dom"/>
</dbReference>
<feature type="active site" description="Proton donor; for dehydratase activity" evidence="7">
    <location>
        <position position="1142"/>
    </location>
</feature>
<evidence type="ECO:0000313" key="12">
    <source>
        <dbReference type="EMBL" id="KAL1616303.1"/>
    </source>
</evidence>
<dbReference type="SUPFAM" id="SSF52777">
    <property type="entry name" value="CoA-dependent acyltransferases"/>
    <property type="match status" value="2"/>
</dbReference>
<dbReference type="InterPro" id="IPR036736">
    <property type="entry name" value="ACP-like_sf"/>
</dbReference>
<reference evidence="12 13" key="1">
    <citation type="submission" date="2024-02" db="EMBL/GenBank/DDBJ databases">
        <title>De novo assembly and annotation of 12 fungi associated with fruit tree decline syndrome in Ontario, Canada.</title>
        <authorList>
            <person name="Sulman M."/>
            <person name="Ellouze W."/>
            <person name="Ilyukhin E."/>
        </authorList>
    </citation>
    <scope>NUCLEOTIDE SEQUENCE [LARGE SCALE GENOMIC DNA]</scope>
    <source>
        <strain evidence="12 13">M1-105</strain>
    </source>
</reference>
<comment type="caution">
    <text evidence="12">The sequence shown here is derived from an EMBL/GenBank/DDBJ whole genome shotgun (WGS) entry which is preliminary data.</text>
</comment>
<dbReference type="InterPro" id="IPR057326">
    <property type="entry name" value="KR_dom"/>
</dbReference>
<dbReference type="PROSITE" id="PS52004">
    <property type="entry name" value="KS3_2"/>
    <property type="match status" value="1"/>
</dbReference>
<dbReference type="PANTHER" id="PTHR43775:SF20">
    <property type="entry name" value="HYBRID PKS-NRPS SYNTHETASE APDA"/>
    <property type="match status" value="1"/>
</dbReference>
<dbReference type="InterPro" id="IPR014031">
    <property type="entry name" value="Ketoacyl_synth_C"/>
</dbReference>
<dbReference type="SMART" id="SM00823">
    <property type="entry name" value="PKS_PP"/>
    <property type="match status" value="2"/>
</dbReference>
<dbReference type="PROSITE" id="PS00455">
    <property type="entry name" value="AMP_BINDING"/>
    <property type="match status" value="1"/>
</dbReference>
<organism evidence="12 13">
    <name type="scientific">Neofusicoccum ribis</name>
    <dbReference type="NCBI Taxonomy" id="45134"/>
    <lineage>
        <taxon>Eukaryota</taxon>
        <taxon>Fungi</taxon>
        <taxon>Dikarya</taxon>
        <taxon>Ascomycota</taxon>
        <taxon>Pezizomycotina</taxon>
        <taxon>Dothideomycetes</taxon>
        <taxon>Dothideomycetes incertae sedis</taxon>
        <taxon>Botryosphaeriales</taxon>
        <taxon>Botryosphaeriaceae</taxon>
        <taxon>Neofusicoccum</taxon>
    </lineage>
</organism>
<dbReference type="InterPro" id="IPR000873">
    <property type="entry name" value="AMP-dep_synth/lig_dom"/>
</dbReference>
<evidence type="ECO:0000256" key="5">
    <source>
        <dbReference type="ARBA" id="ARBA00022737"/>
    </source>
</evidence>
<accession>A0ABR3SBL5</accession>
<dbReference type="Pfam" id="PF00501">
    <property type="entry name" value="AMP-binding"/>
    <property type="match status" value="1"/>
</dbReference>
<dbReference type="Gene3D" id="3.30.300.30">
    <property type="match status" value="1"/>
</dbReference>
<feature type="domain" description="Carrier" evidence="9">
    <location>
        <begin position="2223"/>
        <end position="2304"/>
    </location>
</feature>
<feature type="compositionally biased region" description="Low complexity" evidence="8">
    <location>
        <begin position="2331"/>
        <end position="2353"/>
    </location>
</feature>
<dbReference type="Gene3D" id="3.40.50.12780">
    <property type="entry name" value="N-terminal domain of ligase-like"/>
    <property type="match status" value="1"/>
</dbReference>
<dbReference type="InterPro" id="IPR014030">
    <property type="entry name" value="Ketoacyl_synth_N"/>
</dbReference>
<evidence type="ECO:0000259" key="10">
    <source>
        <dbReference type="PROSITE" id="PS52004"/>
    </source>
</evidence>
<protein>
    <submittedName>
        <fullName evidence="12">Hybrid PKS-NRPS biosynthetic cluster</fullName>
    </submittedName>
</protein>
<dbReference type="Gene3D" id="1.10.1200.10">
    <property type="entry name" value="ACP-like"/>
    <property type="match status" value="2"/>
</dbReference>
<dbReference type="PROSITE" id="PS00606">
    <property type="entry name" value="KS3_1"/>
    <property type="match status" value="1"/>
</dbReference>
<dbReference type="Proteomes" id="UP001521116">
    <property type="component" value="Unassembled WGS sequence"/>
</dbReference>
<dbReference type="CDD" id="cd00833">
    <property type="entry name" value="PKS"/>
    <property type="match status" value="1"/>
</dbReference>
<evidence type="ECO:0000256" key="3">
    <source>
        <dbReference type="ARBA" id="ARBA00022598"/>
    </source>
</evidence>
<dbReference type="InterPro" id="IPR049552">
    <property type="entry name" value="PKS_DH_N"/>
</dbReference>
<dbReference type="Pfam" id="PF00550">
    <property type="entry name" value="PP-binding"/>
    <property type="match status" value="2"/>
</dbReference>
<dbReference type="CDD" id="cd05930">
    <property type="entry name" value="A_NRPS"/>
    <property type="match status" value="1"/>
</dbReference>
<dbReference type="SUPFAM" id="SSF51735">
    <property type="entry name" value="NAD(P)-binding Rossmann-fold domains"/>
    <property type="match status" value="2"/>
</dbReference>
<dbReference type="Gene3D" id="3.40.50.720">
    <property type="entry name" value="NAD(P)-binding Rossmann-like Domain"/>
    <property type="match status" value="3"/>
</dbReference>
<dbReference type="Pfam" id="PF08659">
    <property type="entry name" value="KR"/>
    <property type="match status" value="1"/>
</dbReference>
<dbReference type="InterPro" id="IPR001227">
    <property type="entry name" value="Ac_transferase_dom_sf"/>
</dbReference>
<evidence type="ECO:0000259" key="9">
    <source>
        <dbReference type="PROSITE" id="PS50075"/>
    </source>
</evidence>
<dbReference type="SUPFAM" id="SSF53335">
    <property type="entry name" value="S-adenosyl-L-methionine-dependent methyltransferases"/>
    <property type="match status" value="1"/>
</dbReference>
<dbReference type="InterPro" id="IPR006162">
    <property type="entry name" value="Ppantetheine_attach_site"/>
</dbReference>
<feature type="domain" description="Carrier" evidence="9">
    <location>
        <begin position="3368"/>
        <end position="3445"/>
    </location>
</feature>
<dbReference type="Gene3D" id="3.40.50.150">
    <property type="entry name" value="Vaccinia Virus protein VP39"/>
    <property type="match status" value="1"/>
</dbReference>
<evidence type="ECO:0000256" key="4">
    <source>
        <dbReference type="ARBA" id="ARBA00022679"/>
    </source>
</evidence>
<dbReference type="InterPro" id="IPR020845">
    <property type="entry name" value="AMP-binding_CS"/>
</dbReference>
<dbReference type="InterPro" id="IPR049900">
    <property type="entry name" value="PKS_mFAS_DH"/>
</dbReference>
<dbReference type="InterPro" id="IPR050091">
    <property type="entry name" value="PKS_NRPS_Biosynth_Enz"/>
</dbReference>
<evidence type="ECO:0000256" key="7">
    <source>
        <dbReference type="PROSITE-ProRule" id="PRU01363"/>
    </source>
</evidence>
<dbReference type="InterPro" id="IPR018201">
    <property type="entry name" value="Ketoacyl_synth_AS"/>
</dbReference>
<feature type="region of interest" description="Disordered" evidence="8">
    <location>
        <begin position="2310"/>
        <end position="2360"/>
    </location>
</feature>
<feature type="domain" description="PKS/mFAS DH" evidence="11">
    <location>
        <begin position="932"/>
        <end position="1235"/>
    </location>
</feature>
<dbReference type="Pfam" id="PF16197">
    <property type="entry name" value="KAsynt_C_assoc"/>
    <property type="match status" value="1"/>
</dbReference>
<dbReference type="SUPFAM" id="SSF52151">
    <property type="entry name" value="FabD/lysophospholipase-like"/>
    <property type="match status" value="1"/>
</dbReference>
<dbReference type="Gene3D" id="3.30.559.10">
    <property type="entry name" value="Chloramphenicol acetyltransferase-like domain"/>
    <property type="match status" value="1"/>
</dbReference>
<dbReference type="Pfam" id="PF21089">
    <property type="entry name" value="PKS_DH_N"/>
    <property type="match status" value="1"/>
</dbReference>
<feature type="domain" description="Ketosynthase family 3 (KS3)" evidence="10">
    <location>
        <begin position="3"/>
        <end position="439"/>
    </location>
</feature>
<dbReference type="SUPFAM" id="SSF47336">
    <property type="entry name" value="ACP-like"/>
    <property type="match status" value="2"/>
</dbReference>